<sequence>MDDDRDARGDEDRASESDDTGVVNVHSGDARLLVQAGSVSGGVHVHVPPESAVPRELLAAPPHFVDRVGAVAALDAVESGFAVISGIGGVGKTALAAHWGNAVRERFPGGDVFCPREVSRLGLDAVVRRCLWSLGERDVPADPGTALALFRSRTARDPVLVVVDDAADPAEFLDLRTGSGMVLVTTNERAEELIGDGAVPVALELLAHEDALEYLRRCGVEVDEEPAAVAELIRLCGRLPLALRVVAGRLNHRRRRQVQRLVEELAEERTRLDRMVLRKEPVVRVALDFVFDDLPEAESELYQVLGLFPGEDFCPEAVAVLAELTVRDATDRLDDLHDIGLLTQDDRQQYRFHALIRAHAQAHAALLSADHRADALRRLVDWYRLHGAYCDRKVMEPSRLRIADDDVSGENPYTEVTALEWLERERLNLLAVLRISYDRGWYEDVIALCDGPLWALHQQHKHYADTVRAFRLGVEAAQRARLSAAEARLRSLCAQLLVESGDPVAAEEESAGACRIAERAGHRRVLASALEFHGKVRAARGEHAEAIGLFERAAELNAGMGRPRGVALQEYLIGRSLHRLGRDDEALHSLRGALDRLTAFPDDRRTPARISTAIGRIHLARGEHEQALAALEPAIASVRGRGASFDLAEPLVLLADALTALGRPGARPLLEEALTIYDQAGSAEAERVRQRLTD</sequence>
<name>A0ABV4CKQ7_9PSEU</name>
<dbReference type="PANTHER" id="PTHR47691">
    <property type="entry name" value="REGULATOR-RELATED"/>
    <property type="match status" value="1"/>
</dbReference>
<dbReference type="Proteomes" id="UP001564626">
    <property type="component" value="Unassembled WGS sequence"/>
</dbReference>
<reference evidence="2 3" key="1">
    <citation type="submission" date="2024-08" db="EMBL/GenBank/DDBJ databases">
        <title>Genome mining of Saccharopolyspora cebuensis PGLac3 from Nigerian medicinal plant.</title>
        <authorList>
            <person name="Ezeobiora C.E."/>
            <person name="Igbokwe N.H."/>
            <person name="Amin D.H."/>
            <person name="Mendie U.E."/>
        </authorList>
    </citation>
    <scope>NUCLEOTIDE SEQUENCE [LARGE SCALE GENOMIC DNA]</scope>
    <source>
        <strain evidence="2 3">PGLac3</strain>
    </source>
</reference>
<accession>A0ABV4CKQ7</accession>
<dbReference type="InterPro" id="IPR036388">
    <property type="entry name" value="WH-like_DNA-bd_sf"/>
</dbReference>
<proteinExistence type="predicted"/>
<protein>
    <submittedName>
        <fullName evidence="2">NB-ARC domain-containing protein</fullName>
    </submittedName>
</protein>
<dbReference type="Gene3D" id="1.10.10.10">
    <property type="entry name" value="Winged helix-like DNA-binding domain superfamily/Winged helix DNA-binding domain"/>
    <property type="match status" value="1"/>
</dbReference>
<dbReference type="Gene3D" id="3.40.50.300">
    <property type="entry name" value="P-loop containing nucleotide triphosphate hydrolases"/>
    <property type="match status" value="1"/>
</dbReference>
<feature type="region of interest" description="Disordered" evidence="1">
    <location>
        <begin position="1"/>
        <end position="22"/>
    </location>
</feature>
<feature type="compositionally biased region" description="Basic and acidic residues" evidence="1">
    <location>
        <begin position="1"/>
        <end position="16"/>
    </location>
</feature>
<evidence type="ECO:0000313" key="2">
    <source>
        <dbReference type="EMBL" id="MEY8040552.1"/>
    </source>
</evidence>
<dbReference type="EMBL" id="JBGEHV010000023">
    <property type="protein sequence ID" value="MEY8040552.1"/>
    <property type="molecule type" value="Genomic_DNA"/>
</dbReference>
<organism evidence="2 3">
    <name type="scientific">Saccharopolyspora cebuensis</name>
    <dbReference type="NCBI Taxonomy" id="418759"/>
    <lineage>
        <taxon>Bacteria</taxon>
        <taxon>Bacillati</taxon>
        <taxon>Actinomycetota</taxon>
        <taxon>Actinomycetes</taxon>
        <taxon>Pseudonocardiales</taxon>
        <taxon>Pseudonocardiaceae</taxon>
        <taxon>Saccharopolyspora</taxon>
    </lineage>
</organism>
<dbReference type="InterPro" id="IPR027417">
    <property type="entry name" value="P-loop_NTPase"/>
</dbReference>
<evidence type="ECO:0000256" key="1">
    <source>
        <dbReference type="SAM" id="MobiDB-lite"/>
    </source>
</evidence>
<dbReference type="RefSeq" id="WP_345367171.1">
    <property type="nucleotide sequence ID" value="NZ_BAABII010000018.1"/>
</dbReference>
<dbReference type="SUPFAM" id="SSF48452">
    <property type="entry name" value="TPR-like"/>
    <property type="match status" value="1"/>
</dbReference>
<gene>
    <name evidence="2" type="ORF">AB8O55_14190</name>
</gene>
<comment type="caution">
    <text evidence="2">The sequence shown here is derived from an EMBL/GenBank/DDBJ whole genome shotgun (WGS) entry which is preliminary data.</text>
</comment>
<dbReference type="SUPFAM" id="SSF52540">
    <property type="entry name" value="P-loop containing nucleoside triphosphate hydrolases"/>
    <property type="match status" value="1"/>
</dbReference>
<dbReference type="Gene3D" id="1.25.40.10">
    <property type="entry name" value="Tetratricopeptide repeat domain"/>
    <property type="match status" value="1"/>
</dbReference>
<dbReference type="PANTHER" id="PTHR47691:SF3">
    <property type="entry name" value="HTH-TYPE TRANSCRIPTIONAL REGULATOR RV0890C-RELATED"/>
    <property type="match status" value="1"/>
</dbReference>
<dbReference type="InterPro" id="IPR011990">
    <property type="entry name" value="TPR-like_helical_dom_sf"/>
</dbReference>
<keyword evidence="3" id="KW-1185">Reference proteome</keyword>
<dbReference type="PRINTS" id="PR00364">
    <property type="entry name" value="DISEASERSIST"/>
</dbReference>
<evidence type="ECO:0000313" key="3">
    <source>
        <dbReference type="Proteomes" id="UP001564626"/>
    </source>
</evidence>